<dbReference type="Gene3D" id="4.10.280.10">
    <property type="entry name" value="Helix-loop-helix DNA-binding domain"/>
    <property type="match status" value="1"/>
</dbReference>
<feature type="compositionally biased region" description="Polar residues" evidence="1">
    <location>
        <begin position="193"/>
        <end position="202"/>
    </location>
</feature>
<evidence type="ECO:0000256" key="1">
    <source>
        <dbReference type="SAM" id="MobiDB-lite"/>
    </source>
</evidence>
<dbReference type="PROSITE" id="PS50888">
    <property type="entry name" value="BHLH"/>
    <property type="match status" value="1"/>
</dbReference>
<name>A0AAD6HLK5_9EURO</name>
<organism evidence="3 4">
    <name type="scientific">Penicillium malachiteum</name>
    <dbReference type="NCBI Taxonomy" id="1324776"/>
    <lineage>
        <taxon>Eukaryota</taxon>
        <taxon>Fungi</taxon>
        <taxon>Dikarya</taxon>
        <taxon>Ascomycota</taxon>
        <taxon>Pezizomycotina</taxon>
        <taxon>Eurotiomycetes</taxon>
        <taxon>Eurotiomycetidae</taxon>
        <taxon>Eurotiales</taxon>
        <taxon>Aspergillaceae</taxon>
        <taxon>Penicillium</taxon>
    </lineage>
</organism>
<dbReference type="PANTHER" id="PTHR47336">
    <property type="entry name" value="TRANSCRIPTION FACTOR HMS1-RELATED"/>
    <property type="match status" value="1"/>
</dbReference>
<keyword evidence="4" id="KW-1185">Reference proteome</keyword>
<dbReference type="AlphaFoldDB" id="A0AAD6HLK5"/>
<evidence type="ECO:0000259" key="2">
    <source>
        <dbReference type="PROSITE" id="PS50888"/>
    </source>
</evidence>
<sequence>MPYSRCNPLPKLSMGDDRYLNQQLSPHSRPMDMFSTKASDPMPGNWNYDSAIDLFSLTPVDMDPVSFDFADSLTNVDTKDFFMDPFGTPSAINGFVMPTAEDAVSPSSDFDSDDQSWTGIRRSVDLSMPEAPITEKPSKVTTRSSTQNSSPTRWSSSPEIKPQEYKVPRAEKASVSASTSTSTSTRKTRSLSQESNRSSTGQDPHVRNAAKRAAHNIIEKRYRTNMNAKFLALEKAISPAGVPKQTSRAGAGSLKKSEILSNALAYIESIQQENQSMHKELAMLKQNMIPGGMWRHKQSRV</sequence>
<dbReference type="InterPro" id="IPR052099">
    <property type="entry name" value="Regulatory_TF_Diverse"/>
</dbReference>
<dbReference type="PANTHER" id="PTHR47336:SF4">
    <property type="entry name" value="BHLH TRANSCRIPTION FACTOR (EUROFUNG)"/>
    <property type="match status" value="1"/>
</dbReference>
<dbReference type="SUPFAM" id="SSF47459">
    <property type="entry name" value="HLH, helix-loop-helix DNA-binding domain"/>
    <property type="match status" value="1"/>
</dbReference>
<comment type="caution">
    <text evidence="3">The sequence shown here is derived from an EMBL/GenBank/DDBJ whole genome shotgun (WGS) entry which is preliminary data.</text>
</comment>
<feature type="compositionally biased region" description="Basic and acidic residues" evidence="1">
    <location>
        <begin position="161"/>
        <end position="172"/>
    </location>
</feature>
<feature type="domain" description="BHLH" evidence="2">
    <location>
        <begin position="210"/>
        <end position="270"/>
    </location>
</feature>
<proteinExistence type="predicted"/>
<protein>
    <recommendedName>
        <fullName evidence="2">BHLH domain-containing protein</fullName>
    </recommendedName>
</protein>
<dbReference type="InterPro" id="IPR036638">
    <property type="entry name" value="HLH_DNA-bd_sf"/>
</dbReference>
<dbReference type="EMBL" id="JAQJAN010000007">
    <property type="protein sequence ID" value="KAJ5726877.1"/>
    <property type="molecule type" value="Genomic_DNA"/>
</dbReference>
<feature type="compositionally biased region" description="Polar residues" evidence="1">
    <location>
        <begin position="139"/>
        <end position="158"/>
    </location>
</feature>
<dbReference type="SMART" id="SM00353">
    <property type="entry name" value="HLH"/>
    <property type="match status" value="1"/>
</dbReference>
<accession>A0AAD6HLK5</accession>
<reference evidence="3" key="1">
    <citation type="journal article" date="2023" name="IMA Fungus">
        <title>Comparative genomic study of the Penicillium genus elucidates a diverse pangenome and 15 lateral gene transfer events.</title>
        <authorList>
            <person name="Petersen C."/>
            <person name="Sorensen T."/>
            <person name="Nielsen M.R."/>
            <person name="Sondergaard T.E."/>
            <person name="Sorensen J.L."/>
            <person name="Fitzpatrick D.A."/>
            <person name="Frisvad J.C."/>
            <person name="Nielsen K.L."/>
        </authorList>
    </citation>
    <scope>NUCLEOTIDE SEQUENCE</scope>
    <source>
        <strain evidence="3">IBT 17514</strain>
    </source>
</reference>
<dbReference type="GO" id="GO:0046983">
    <property type="term" value="F:protein dimerization activity"/>
    <property type="evidence" value="ECO:0007669"/>
    <property type="project" value="InterPro"/>
</dbReference>
<feature type="region of interest" description="Disordered" evidence="1">
    <location>
        <begin position="121"/>
        <end position="209"/>
    </location>
</feature>
<reference evidence="3" key="2">
    <citation type="submission" date="2023-01" db="EMBL/GenBank/DDBJ databases">
        <authorList>
            <person name="Petersen C."/>
        </authorList>
    </citation>
    <scope>NUCLEOTIDE SEQUENCE</scope>
    <source>
        <strain evidence="3">IBT 17514</strain>
    </source>
</reference>
<gene>
    <name evidence="3" type="ORF">N7493_005904</name>
</gene>
<dbReference type="Pfam" id="PF00010">
    <property type="entry name" value="HLH"/>
    <property type="match status" value="1"/>
</dbReference>
<dbReference type="InterPro" id="IPR011598">
    <property type="entry name" value="bHLH_dom"/>
</dbReference>
<feature type="compositionally biased region" description="Low complexity" evidence="1">
    <location>
        <begin position="173"/>
        <end position="185"/>
    </location>
</feature>
<dbReference type="Proteomes" id="UP001215712">
    <property type="component" value="Unassembled WGS sequence"/>
</dbReference>
<evidence type="ECO:0000313" key="3">
    <source>
        <dbReference type="EMBL" id="KAJ5726877.1"/>
    </source>
</evidence>
<evidence type="ECO:0000313" key="4">
    <source>
        <dbReference type="Proteomes" id="UP001215712"/>
    </source>
</evidence>